<accession>A0AAD7HNF1</accession>
<name>A0AAD7HNF1_9AGAR</name>
<feature type="region of interest" description="Disordered" evidence="1">
    <location>
        <begin position="72"/>
        <end position="103"/>
    </location>
</feature>
<dbReference type="EMBL" id="JARKIB010000208">
    <property type="protein sequence ID" value="KAJ7723776.1"/>
    <property type="molecule type" value="Genomic_DNA"/>
</dbReference>
<keyword evidence="2" id="KW-0472">Membrane</keyword>
<comment type="caution">
    <text evidence="3">The sequence shown here is derived from an EMBL/GenBank/DDBJ whole genome shotgun (WGS) entry which is preliminary data.</text>
</comment>
<evidence type="ECO:0000313" key="4">
    <source>
        <dbReference type="Proteomes" id="UP001215598"/>
    </source>
</evidence>
<sequence length="307" mass="32585">MPILPPPQEQASDSASSAAVTIGATIGAVLLLALVLFFVFFKRHRDQGIRIRFPHNATLFEPGTDEAKDGLMDKQQQVSSSNQLESSQSPSMSLPPLDESAGTARPLVPRLTIPGSADFLKTAFKDPYTSAVSSACINSADSSYSHFSAAGQSGTMHVGPSRAFPTLSGPHNSTASDFTAGARPLITAARPRRSLHPVSGTHLITGDASRMRMNSIMELPSPFIFAPRTESESPPQRDSMPVSPMSKLSEELDSFIETIPAPRSAEPGWSEISVPVAYGVPASTYASDGHVSPLLIRKNGARGKGPF</sequence>
<evidence type="ECO:0000313" key="3">
    <source>
        <dbReference type="EMBL" id="KAJ7723776.1"/>
    </source>
</evidence>
<keyword evidence="2" id="KW-1133">Transmembrane helix</keyword>
<feature type="transmembrane region" description="Helical" evidence="2">
    <location>
        <begin position="20"/>
        <end position="41"/>
    </location>
</feature>
<keyword evidence="2" id="KW-0812">Transmembrane</keyword>
<feature type="compositionally biased region" description="Low complexity" evidence="1">
    <location>
        <begin position="75"/>
        <end position="97"/>
    </location>
</feature>
<protein>
    <submittedName>
        <fullName evidence="3">Uncharacterized protein</fullName>
    </submittedName>
</protein>
<keyword evidence="4" id="KW-1185">Reference proteome</keyword>
<evidence type="ECO:0000256" key="2">
    <source>
        <dbReference type="SAM" id="Phobius"/>
    </source>
</evidence>
<proteinExistence type="predicted"/>
<dbReference type="Proteomes" id="UP001215598">
    <property type="component" value="Unassembled WGS sequence"/>
</dbReference>
<organism evidence="3 4">
    <name type="scientific">Mycena metata</name>
    <dbReference type="NCBI Taxonomy" id="1033252"/>
    <lineage>
        <taxon>Eukaryota</taxon>
        <taxon>Fungi</taxon>
        <taxon>Dikarya</taxon>
        <taxon>Basidiomycota</taxon>
        <taxon>Agaricomycotina</taxon>
        <taxon>Agaricomycetes</taxon>
        <taxon>Agaricomycetidae</taxon>
        <taxon>Agaricales</taxon>
        <taxon>Marasmiineae</taxon>
        <taxon>Mycenaceae</taxon>
        <taxon>Mycena</taxon>
    </lineage>
</organism>
<evidence type="ECO:0000256" key="1">
    <source>
        <dbReference type="SAM" id="MobiDB-lite"/>
    </source>
</evidence>
<reference evidence="3" key="1">
    <citation type="submission" date="2023-03" db="EMBL/GenBank/DDBJ databases">
        <title>Massive genome expansion in bonnet fungi (Mycena s.s.) driven by repeated elements and novel gene families across ecological guilds.</title>
        <authorList>
            <consortium name="Lawrence Berkeley National Laboratory"/>
            <person name="Harder C.B."/>
            <person name="Miyauchi S."/>
            <person name="Viragh M."/>
            <person name="Kuo A."/>
            <person name="Thoen E."/>
            <person name="Andreopoulos B."/>
            <person name="Lu D."/>
            <person name="Skrede I."/>
            <person name="Drula E."/>
            <person name="Henrissat B."/>
            <person name="Morin E."/>
            <person name="Kohler A."/>
            <person name="Barry K."/>
            <person name="LaButti K."/>
            <person name="Morin E."/>
            <person name="Salamov A."/>
            <person name="Lipzen A."/>
            <person name="Mereny Z."/>
            <person name="Hegedus B."/>
            <person name="Baldrian P."/>
            <person name="Stursova M."/>
            <person name="Weitz H."/>
            <person name="Taylor A."/>
            <person name="Grigoriev I.V."/>
            <person name="Nagy L.G."/>
            <person name="Martin F."/>
            <person name="Kauserud H."/>
        </authorList>
    </citation>
    <scope>NUCLEOTIDE SEQUENCE</scope>
    <source>
        <strain evidence="3">CBHHK182m</strain>
    </source>
</reference>
<dbReference type="AlphaFoldDB" id="A0AAD7HNF1"/>
<gene>
    <name evidence="3" type="ORF">B0H16DRAFT_1597900</name>
</gene>